<dbReference type="PROSITE" id="PS51030">
    <property type="entry name" value="NUCLEAR_REC_DBD_2"/>
    <property type="match status" value="1"/>
</dbReference>
<reference evidence="13" key="1">
    <citation type="submission" date="2019-08" db="EMBL/GenBank/DDBJ databases">
        <title>The improved chromosome-level genome for the pearl oyster Pinctada fucata martensii using PacBio sequencing and Hi-C.</title>
        <authorList>
            <person name="Zheng Z."/>
        </authorList>
    </citation>
    <scope>NUCLEOTIDE SEQUENCE</scope>
    <source>
        <strain evidence="13">ZZ-2019</strain>
        <tissue evidence="13">Adductor muscle</tissue>
    </source>
</reference>
<feature type="compositionally biased region" description="Polar residues" evidence="10">
    <location>
        <begin position="156"/>
        <end position="170"/>
    </location>
</feature>
<evidence type="ECO:0000313" key="13">
    <source>
        <dbReference type="EMBL" id="KAK3092995.1"/>
    </source>
</evidence>
<protein>
    <submittedName>
        <fullName evidence="13">Uncharacterized protein</fullName>
    </submittedName>
</protein>
<evidence type="ECO:0000313" key="14">
    <source>
        <dbReference type="Proteomes" id="UP001186944"/>
    </source>
</evidence>
<dbReference type="Pfam" id="PF00104">
    <property type="entry name" value="Hormone_recep"/>
    <property type="match status" value="1"/>
</dbReference>
<keyword evidence="8" id="KW-0675">Receptor</keyword>
<dbReference type="InterPro" id="IPR000536">
    <property type="entry name" value="Nucl_hrmn_rcpt_lig-bd"/>
</dbReference>
<dbReference type="PANTHER" id="PTHR45805">
    <property type="entry name" value="NUCLEAR HORMONE RECEPTOR HR3-RELATED"/>
    <property type="match status" value="1"/>
</dbReference>
<proteinExistence type="predicted"/>
<dbReference type="Proteomes" id="UP001186944">
    <property type="component" value="Unassembled WGS sequence"/>
</dbReference>
<keyword evidence="14" id="KW-1185">Reference proteome</keyword>
<accession>A0AA89BSU5</accession>
<evidence type="ECO:0000256" key="5">
    <source>
        <dbReference type="ARBA" id="ARBA00023015"/>
    </source>
</evidence>
<keyword evidence="5" id="KW-0805">Transcription regulation</keyword>
<evidence type="ECO:0000256" key="4">
    <source>
        <dbReference type="ARBA" id="ARBA00022833"/>
    </source>
</evidence>
<dbReference type="GO" id="GO:0000978">
    <property type="term" value="F:RNA polymerase II cis-regulatory region sequence-specific DNA binding"/>
    <property type="evidence" value="ECO:0007669"/>
    <property type="project" value="TreeGrafter"/>
</dbReference>
<sequence>MEAKTSPKKAKDHRRPHLDLPPCLVCSGKASGIHYGVNTCQGCKVFFQRSLRRDAPFECKKAGKCKIIDSNRGIRMGRYTLTERTLKINEVKKLKAVNNDIMQQNAPRKGSETTVSEYSQSGSEMSPASSDSPHFMSSTSSSNELQRDLISDSVGDKSTSSPESLTSCYSSPDVGRGNEQTNSNCRKDDKFCMIKDVLLKELSLLRNPKSSHSQGHDNETDSSPKNLLELELIESQSATRLDRDSLWLVKHDVNASELKSKSQPISKEAGANHSNKKSQNGACPEAVVFSKEEETFLGKITKAFRAVTIEPDLSDDSIRTTIEGSSCKLQTTYQYKTQLFGQMKALSMEEYKRVRKETGLDVDGRIALVNQWTSKEREYIENYVRFTHAIPGFSSLPFKDQVALIKSSMYEFDLFTNCRGIDPDLEMIWLITGHIYHLNEMCMFDTEEICKEYCEMCRKIQDMRLTFTELALIICVGLTFRDRCRLIRAGQVEDMQLGLVRLLRKVFLRTRGDSKMAGKLFVQIMDIFISCRDFTERANKNWKKLAKDELIQEIIPDIETYLDME</sequence>
<feature type="region of interest" description="Disordered" evidence="10">
    <location>
        <begin position="258"/>
        <end position="281"/>
    </location>
</feature>
<dbReference type="InterPro" id="IPR035500">
    <property type="entry name" value="NHR-like_dom_sf"/>
</dbReference>
<dbReference type="EMBL" id="VSWD01000009">
    <property type="protein sequence ID" value="KAK3092995.1"/>
    <property type="molecule type" value="Genomic_DNA"/>
</dbReference>
<evidence type="ECO:0000256" key="8">
    <source>
        <dbReference type="ARBA" id="ARBA00023170"/>
    </source>
</evidence>
<dbReference type="Gene3D" id="1.10.565.10">
    <property type="entry name" value="Retinoid X Receptor"/>
    <property type="match status" value="1"/>
</dbReference>
<dbReference type="PRINTS" id="PR00398">
    <property type="entry name" value="STRDHORMONER"/>
</dbReference>
<evidence type="ECO:0000256" key="7">
    <source>
        <dbReference type="ARBA" id="ARBA00023163"/>
    </source>
</evidence>
<evidence type="ECO:0000256" key="9">
    <source>
        <dbReference type="ARBA" id="ARBA00023242"/>
    </source>
</evidence>
<keyword evidence="4" id="KW-0862">Zinc</keyword>
<dbReference type="AlphaFoldDB" id="A0AA89BSU5"/>
<evidence type="ECO:0000259" key="12">
    <source>
        <dbReference type="PROSITE" id="PS51843"/>
    </source>
</evidence>
<keyword evidence="9" id="KW-0539">Nucleus</keyword>
<evidence type="ECO:0000256" key="10">
    <source>
        <dbReference type="SAM" id="MobiDB-lite"/>
    </source>
</evidence>
<comment type="subcellular location">
    <subcellularLocation>
        <location evidence="1">Nucleus</location>
    </subcellularLocation>
</comment>
<dbReference type="Pfam" id="PF00105">
    <property type="entry name" value="zf-C4"/>
    <property type="match status" value="1"/>
</dbReference>
<dbReference type="InterPro" id="IPR001628">
    <property type="entry name" value="Znf_hrmn_rcpt"/>
</dbReference>
<dbReference type="Gene3D" id="3.30.50.10">
    <property type="entry name" value="Erythroid Transcription Factor GATA-1, subunit A"/>
    <property type="match status" value="1"/>
</dbReference>
<keyword evidence="3" id="KW-0863">Zinc-finger</keyword>
<comment type="caution">
    <text evidence="13">The sequence shown here is derived from an EMBL/GenBank/DDBJ whole genome shotgun (WGS) entry which is preliminary data.</text>
</comment>
<dbReference type="InterPro" id="IPR013088">
    <property type="entry name" value="Znf_NHR/GATA"/>
</dbReference>
<name>A0AA89BSU5_PINIB</name>
<feature type="domain" description="Nuclear receptor" evidence="11">
    <location>
        <begin position="20"/>
        <end position="104"/>
    </location>
</feature>
<organism evidence="13 14">
    <name type="scientific">Pinctada imbricata</name>
    <name type="common">Atlantic pearl-oyster</name>
    <name type="synonym">Pinctada martensii</name>
    <dbReference type="NCBI Taxonomy" id="66713"/>
    <lineage>
        <taxon>Eukaryota</taxon>
        <taxon>Metazoa</taxon>
        <taxon>Spiralia</taxon>
        <taxon>Lophotrochozoa</taxon>
        <taxon>Mollusca</taxon>
        <taxon>Bivalvia</taxon>
        <taxon>Autobranchia</taxon>
        <taxon>Pteriomorphia</taxon>
        <taxon>Pterioida</taxon>
        <taxon>Pterioidea</taxon>
        <taxon>Pteriidae</taxon>
        <taxon>Pinctada</taxon>
    </lineage>
</organism>
<feature type="compositionally biased region" description="Polar residues" evidence="10">
    <location>
        <begin position="100"/>
        <end position="144"/>
    </location>
</feature>
<evidence type="ECO:0000256" key="1">
    <source>
        <dbReference type="ARBA" id="ARBA00004123"/>
    </source>
</evidence>
<dbReference type="SUPFAM" id="SSF48508">
    <property type="entry name" value="Nuclear receptor ligand-binding domain"/>
    <property type="match status" value="1"/>
</dbReference>
<keyword evidence="2" id="KW-0479">Metal-binding</keyword>
<evidence type="ECO:0000256" key="6">
    <source>
        <dbReference type="ARBA" id="ARBA00023125"/>
    </source>
</evidence>
<dbReference type="PANTHER" id="PTHR45805:SF2">
    <property type="entry name" value="NUCLEAR HORMONE RECEPTOR HR3-RELATED"/>
    <property type="match status" value="1"/>
</dbReference>
<feature type="domain" description="NR LBD" evidence="12">
    <location>
        <begin position="292"/>
        <end position="565"/>
    </location>
</feature>
<keyword evidence="7" id="KW-0804">Transcription</keyword>
<dbReference type="SMART" id="SM00399">
    <property type="entry name" value="ZnF_C4"/>
    <property type="match status" value="1"/>
</dbReference>
<dbReference type="PROSITE" id="PS51843">
    <property type="entry name" value="NR_LBD"/>
    <property type="match status" value="1"/>
</dbReference>
<dbReference type="PRINTS" id="PR00047">
    <property type="entry name" value="STROIDFINGER"/>
</dbReference>
<dbReference type="GO" id="GO:0004879">
    <property type="term" value="F:nuclear receptor activity"/>
    <property type="evidence" value="ECO:0007669"/>
    <property type="project" value="TreeGrafter"/>
</dbReference>
<evidence type="ECO:0000256" key="3">
    <source>
        <dbReference type="ARBA" id="ARBA00022771"/>
    </source>
</evidence>
<feature type="region of interest" description="Disordered" evidence="10">
    <location>
        <begin position="99"/>
        <end position="186"/>
    </location>
</feature>
<gene>
    <name evidence="13" type="ORF">FSP39_009806</name>
</gene>
<feature type="region of interest" description="Disordered" evidence="10">
    <location>
        <begin position="206"/>
        <end position="226"/>
    </location>
</feature>
<evidence type="ECO:0000256" key="2">
    <source>
        <dbReference type="ARBA" id="ARBA00022723"/>
    </source>
</evidence>
<dbReference type="SUPFAM" id="SSF57716">
    <property type="entry name" value="Glucocorticoid receptor-like (DNA-binding domain)"/>
    <property type="match status" value="1"/>
</dbReference>
<evidence type="ECO:0000259" key="11">
    <source>
        <dbReference type="PROSITE" id="PS51030"/>
    </source>
</evidence>
<dbReference type="GO" id="GO:0008270">
    <property type="term" value="F:zinc ion binding"/>
    <property type="evidence" value="ECO:0007669"/>
    <property type="project" value="UniProtKB-KW"/>
</dbReference>
<keyword evidence="6" id="KW-0238">DNA-binding</keyword>
<dbReference type="InterPro" id="IPR001723">
    <property type="entry name" value="Nuclear_hrmn_rcpt"/>
</dbReference>
<dbReference type="GO" id="GO:0005634">
    <property type="term" value="C:nucleus"/>
    <property type="evidence" value="ECO:0007669"/>
    <property type="project" value="UniProtKB-SubCell"/>
</dbReference>